<name>A0A834Y6I0_TETSI</name>
<reference evidence="1 2" key="1">
    <citation type="submission" date="2020-04" db="EMBL/GenBank/DDBJ databases">
        <title>Plant Genome Project.</title>
        <authorList>
            <person name="Zhang R.-G."/>
        </authorList>
    </citation>
    <scope>NUCLEOTIDE SEQUENCE [LARGE SCALE GENOMIC DNA]</scope>
    <source>
        <strain evidence="1">YNK0</strain>
        <tissue evidence="1">Leaf</tissue>
    </source>
</reference>
<sequence length="264" mass="29186">MSVRIWFKSLQPLPWAGFSLNWIQEGNPMRFARNVGIDIRDFLSVTAKGILQSIVAFTIDDQVVAKMEIQQKGIASHSNGVFNEFFVTKSNLVEAVNGGLRKMLINPNVKDPLVLGVRVWPQAISQFLVGHLDLLEATKTALGDGRFERLFPGVNYVPVNEVVGTSPLELVVNGAAASYEAYLKFLNKFPSIEKDWDLQLLPITSLRPLSGGVYSRPRVAAIPKTEDGTSTLPNWDFSMHTVNLRRAAGIPRAKGGAYVYSQDI</sequence>
<dbReference type="EMBL" id="JABCRI010000190">
    <property type="protein sequence ID" value="KAF8370272.1"/>
    <property type="molecule type" value="Genomic_DNA"/>
</dbReference>
<accession>A0A834Y6I0</accession>
<evidence type="ECO:0000313" key="1">
    <source>
        <dbReference type="EMBL" id="KAF8370272.1"/>
    </source>
</evidence>
<dbReference type="OrthoDB" id="419752at2759"/>
<proteinExistence type="predicted"/>
<evidence type="ECO:0000313" key="2">
    <source>
        <dbReference type="Proteomes" id="UP000655225"/>
    </source>
</evidence>
<keyword evidence="2" id="KW-1185">Reference proteome</keyword>
<comment type="caution">
    <text evidence="1">The sequence shown here is derived from an EMBL/GenBank/DDBJ whole genome shotgun (WGS) entry which is preliminary data.</text>
</comment>
<organism evidence="1 2">
    <name type="scientific">Tetracentron sinense</name>
    <name type="common">Spur-leaf</name>
    <dbReference type="NCBI Taxonomy" id="13715"/>
    <lineage>
        <taxon>Eukaryota</taxon>
        <taxon>Viridiplantae</taxon>
        <taxon>Streptophyta</taxon>
        <taxon>Embryophyta</taxon>
        <taxon>Tracheophyta</taxon>
        <taxon>Spermatophyta</taxon>
        <taxon>Magnoliopsida</taxon>
        <taxon>Trochodendrales</taxon>
        <taxon>Trochodendraceae</taxon>
        <taxon>Tetracentron</taxon>
    </lineage>
</organism>
<dbReference type="AlphaFoldDB" id="A0A834Y6I0"/>
<protein>
    <submittedName>
        <fullName evidence="1">Uncharacterized protein</fullName>
    </submittedName>
</protein>
<gene>
    <name evidence="1" type="ORF">HHK36_031686</name>
</gene>
<dbReference type="Proteomes" id="UP000655225">
    <property type="component" value="Unassembled WGS sequence"/>
</dbReference>